<keyword evidence="4 10" id="KW-0812">Transmembrane</keyword>
<dbReference type="PANTHER" id="PTHR33281">
    <property type="entry name" value="UPF0187 PROTEIN YNEE"/>
    <property type="match status" value="1"/>
</dbReference>
<evidence type="ECO:0000313" key="12">
    <source>
        <dbReference type="Proteomes" id="UP000001887"/>
    </source>
</evidence>
<dbReference type="EMBL" id="CP001848">
    <property type="protein sequence ID" value="ADB16561.1"/>
    <property type="molecule type" value="Genomic_DNA"/>
</dbReference>
<evidence type="ECO:0000256" key="8">
    <source>
        <dbReference type="ARBA" id="ARBA00034708"/>
    </source>
</evidence>
<evidence type="ECO:0000256" key="3">
    <source>
        <dbReference type="ARBA" id="ARBA00022475"/>
    </source>
</evidence>
<dbReference type="STRING" id="530564.Psta_1887"/>
<feature type="region of interest" description="Disordered" evidence="9">
    <location>
        <begin position="316"/>
        <end position="337"/>
    </location>
</feature>
<evidence type="ECO:0000256" key="9">
    <source>
        <dbReference type="SAM" id="MobiDB-lite"/>
    </source>
</evidence>
<evidence type="ECO:0008006" key="13">
    <source>
        <dbReference type="Google" id="ProtNLM"/>
    </source>
</evidence>
<feature type="compositionally biased region" description="Basic and acidic residues" evidence="9">
    <location>
        <begin position="319"/>
        <end position="328"/>
    </location>
</feature>
<evidence type="ECO:0000256" key="2">
    <source>
        <dbReference type="ARBA" id="ARBA00022448"/>
    </source>
</evidence>
<comment type="subcellular location">
    <subcellularLocation>
        <location evidence="1">Cell membrane</location>
        <topology evidence="1">Multi-pass membrane protein</topology>
    </subcellularLocation>
</comment>
<keyword evidence="3" id="KW-1003">Cell membrane</keyword>
<name>D2QZS8_PIRSD</name>
<dbReference type="Proteomes" id="UP000001887">
    <property type="component" value="Chromosome"/>
</dbReference>
<evidence type="ECO:0000256" key="7">
    <source>
        <dbReference type="ARBA" id="ARBA00023136"/>
    </source>
</evidence>
<evidence type="ECO:0000256" key="4">
    <source>
        <dbReference type="ARBA" id="ARBA00022692"/>
    </source>
</evidence>
<dbReference type="HOGENOM" id="CLU_029790_4_1_0"/>
<dbReference type="GO" id="GO:0005886">
    <property type="term" value="C:plasma membrane"/>
    <property type="evidence" value="ECO:0007669"/>
    <property type="project" value="UniProtKB-SubCell"/>
</dbReference>
<organism evidence="11 12">
    <name type="scientific">Pirellula staleyi (strain ATCC 27377 / DSM 6068 / ICPB 4128)</name>
    <name type="common">Pirella staleyi</name>
    <dbReference type="NCBI Taxonomy" id="530564"/>
    <lineage>
        <taxon>Bacteria</taxon>
        <taxon>Pseudomonadati</taxon>
        <taxon>Planctomycetota</taxon>
        <taxon>Planctomycetia</taxon>
        <taxon>Pirellulales</taxon>
        <taxon>Pirellulaceae</taxon>
        <taxon>Pirellula</taxon>
    </lineage>
</organism>
<dbReference type="PANTHER" id="PTHR33281:SF19">
    <property type="entry name" value="VOLTAGE-DEPENDENT ANION CHANNEL-FORMING PROTEIN YNEE"/>
    <property type="match status" value="1"/>
</dbReference>
<dbReference type="InterPro" id="IPR044669">
    <property type="entry name" value="YneE/VCCN1/2-like"/>
</dbReference>
<feature type="transmembrane region" description="Helical" evidence="10">
    <location>
        <begin position="20"/>
        <end position="42"/>
    </location>
</feature>
<evidence type="ECO:0000256" key="5">
    <source>
        <dbReference type="ARBA" id="ARBA00022989"/>
    </source>
</evidence>
<dbReference type="Pfam" id="PF25539">
    <property type="entry name" value="Bestrophin_2"/>
    <property type="match status" value="1"/>
</dbReference>
<keyword evidence="5 10" id="KW-1133">Transmembrane helix</keyword>
<feature type="transmembrane region" description="Helical" evidence="10">
    <location>
        <begin position="204"/>
        <end position="223"/>
    </location>
</feature>
<accession>D2QZS8</accession>
<comment type="similarity">
    <text evidence="8">Belongs to the anion channel-forming bestrophin (TC 1.A.46) family.</text>
</comment>
<evidence type="ECO:0000256" key="1">
    <source>
        <dbReference type="ARBA" id="ARBA00004651"/>
    </source>
</evidence>
<dbReference type="OrthoDB" id="445589at2"/>
<gene>
    <name evidence="11" type="ordered locus">Psta_1887</name>
</gene>
<keyword evidence="6" id="KW-0406">Ion transport</keyword>
<evidence type="ECO:0000256" key="6">
    <source>
        <dbReference type="ARBA" id="ARBA00023065"/>
    </source>
</evidence>
<proteinExistence type="inferred from homology"/>
<dbReference type="AlphaFoldDB" id="D2QZS8"/>
<dbReference type="GO" id="GO:0005254">
    <property type="term" value="F:chloride channel activity"/>
    <property type="evidence" value="ECO:0007669"/>
    <property type="project" value="InterPro"/>
</dbReference>
<evidence type="ECO:0000256" key="10">
    <source>
        <dbReference type="SAM" id="Phobius"/>
    </source>
</evidence>
<reference evidence="11 12" key="1">
    <citation type="journal article" date="2009" name="Stand. Genomic Sci.">
        <title>Complete genome sequence of Pirellula staleyi type strain (ATCC 27377).</title>
        <authorList>
            <person name="Clum A."/>
            <person name="Tindall B.J."/>
            <person name="Sikorski J."/>
            <person name="Ivanova N."/>
            <person name="Mavrommatis K."/>
            <person name="Lucas S."/>
            <person name="Glavina del Rio T."/>
            <person name="Nolan M."/>
            <person name="Chen F."/>
            <person name="Tice H."/>
            <person name="Pitluck S."/>
            <person name="Cheng J.F."/>
            <person name="Chertkov O."/>
            <person name="Brettin T."/>
            <person name="Han C."/>
            <person name="Detter J.C."/>
            <person name="Kuske C."/>
            <person name="Bruce D."/>
            <person name="Goodwin L."/>
            <person name="Ovchinikova G."/>
            <person name="Pati A."/>
            <person name="Mikhailova N."/>
            <person name="Chen A."/>
            <person name="Palaniappan K."/>
            <person name="Land M."/>
            <person name="Hauser L."/>
            <person name="Chang Y.J."/>
            <person name="Jeffries C.D."/>
            <person name="Chain P."/>
            <person name="Rohde M."/>
            <person name="Goker M."/>
            <person name="Bristow J."/>
            <person name="Eisen J.A."/>
            <person name="Markowitz V."/>
            <person name="Hugenholtz P."/>
            <person name="Kyrpides N.C."/>
            <person name="Klenk H.P."/>
            <person name="Lapidus A."/>
        </authorList>
    </citation>
    <scope>NUCLEOTIDE SEQUENCE [LARGE SCALE GENOMIC DNA]</scope>
    <source>
        <strain evidence="12">ATCC 27377 / DSM 6068 / ICPB 4128</strain>
    </source>
</reference>
<keyword evidence="2" id="KW-0813">Transport</keyword>
<dbReference type="eggNOG" id="COG3781">
    <property type="taxonomic scope" value="Bacteria"/>
</dbReference>
<dbReference type="KEGG" id="psl:Psta_1887"/>
<protein>
    <recommendedName>
        <fullName evidence="13">Bestrophin, RFP-TM, chloride channel</fullName>
    </recommendedName>
</protein>
<keyword evidence="12" id="KW-1185">Reference proteome</keyword>
<evidence type="ECO:0000313" key="11">
    <source>
        <dbReference type="EMBL" id="ADB16561.1"/>
    </source>
</evidence>
<sequence length="337" mass="38561">MMRLLLSVISFYQRTIAIRISMWVVLYTFYTALVVWLDSHYITQHLNVPGEMHTVLGASLGLFLVFRTNTAYDRWWEARKLWGSLVNEIRDFTIKVEHMVKVPAAERNYIPDLLIAFAWALKEHLRFGVRLQDVYPPAVTPQNAQIQHVPAYLTHLVYQQLAAWQNASKIDRFDYMMLDLHANQLMQICGACERIRKTQLSRSYLWFIRQAIVFYLLSLPWGLISEFHWWTVLACALAGYFMIGTEVIAEEVEEPFGTSDDDIRTDDITRTIERSTREIVAFCASDEMLAAKALAVADKSAPEKMPMLASIAKVAKNGDLPDRKHADSPSDSGVGNP</sequence>
<keyword evidence="7 10" id="KW-0472">Membrane</keyword>